<keyword evidence="2" id="KW-1185">Reference proteome</keyword>
<dbReference type="KEGG" id="dee:HQN60_03690"/>
<sequence>MRKQYHLRPSPEGLKAWDVHHLIAQSEHLPSVRVPLSQIAELDQNYWFDVGGEQPTGRVIAEHVKLIAASNLAYPIILSQDGRIMDGMHRVLKAYIEGAEYIDAVQFVQDPAPDFIGVAVDDLPY</sequence>
<dbReference type="EMBL" id="CP054143">
    <property type="protein sequence ID" value="QKJ68083.1"/>
    <property type="molecule type" value="Genomic_DNA"/>
</dbReference>
<organism evidence="1 2">
    <name type="scientific">Deefgea piscis</name>
    <dbReference type="NCBI Taxonomy" id="2739061"/>
    <lineage>
        <taxon>Bacteria</taxon>
        <taxon>Pseudomonadati</taxon>
        <taxon>Pseudomonadota</taxon>
        <taxon>Betaproteobacteria</taxon>
        <taxon>Neisseriales</taxon>
        <taxon>Chitinibacteraceae</taxon>
        <taxon>Deefgea</taxon>
    </lineage>
</organism>
<gene>
    <name evidence="1" type="ORF">HQN60_03690</name>
</gene>
<evidence type="ECO:0000313" key="1">
    <source>
        <dbReference type="EMBL" id="QKJ68083.1"/>
    </source>
</evidence>
<dbReference type="Proteomes" id="UP000504844">
    <property type="component" value="Chromosome"/>
</dbReference>
<evidence type="ECO:0000313" key="2">
    <source>
        <dbReference type="Proteomes" id="UP000504844"/>
    </source>
</evidence>
<dbReference type="AlphaFoldDB" id="A0A6M8SRU6"/>
<accession>A0A6M8SRU6</accession>
<protein>
    <recommendedName>
        <fullName evidence="3">Chromosome partitioning protein ParB</fullName>
    </recommendedName>
</protein>
<reference evidence="1 2" key="1">
    <citation type="submission" date="2020-05" db="EMBL/GenBank/DDBJ databases">
        <title>Complete genome sequence of Deefgea sp. D17.</title>
        <authorList>
            <person name="Bae J.-W."/>
            <person name="Han J.E."/>
        </authorList>
    </citation>
    <scope>NUCLEOTIDE SEQUENCE [LARGE SCALE GENOMIC DNA]</scope>
    <source>
        <strain evidence="1 2">D17</strain>
    </source>
</reference>
<evidence type="ECO:0008006" key="3">
    <source>
        <dbReference type="Google" id="ProtNLM"/>
    </source>
</evidence>
<name>A0A6M8SRU6_9NEIS</name>
<proteinExistence type="predicted"/>